<evidence type="ECO:0000313" key="1">
    <source>
        <dbReference type="EMBL" id="SFA71464.1"/>
    </source>
</evidence>
<gene>
    <name evidence="1" type="ORF">SAMN04488528_1001164</name>
</gene>
<dbReference type="EMBL" id="FOKI01000001">
    <property type="protein sequence ID" value="SFA71464.1"/>
    <property type="molecule type" value="Genomic_DNA"/>
</dbReference>
<evidence type="ECO:0000313" key="2">
    <source>
        <dbReference type="Proteomes" id="UP000198619"/>
    </source>
</evidence>
<reference evidence="1 2" key="1">
    <citation type="submission" date="2016-10" db="EMBL/GenBank/DDBJ databases">
        <authorList>
            <person name="de Groot N.N."/>
        </authorList>
    </citation>
    <scope>NUCLEOTIDE SEQUENCE [LARGE SCALE GENOMIC DNA]</scope>
    <source>
        <strain evidence="1 2">DSM 12271</strain>
    </source>
</reference>
<sequence>MFDVFKKSFLVDLDDSLTYPSAQIICNAIEKYCVGSKEKCHFVSTEKPVTFYLKDKLFSAKIIMARGGYIINCRED</sequence>
<accession>A0A1I0V544</accession>
<dbReference type="RefSeq" id="WP_090037797.1">
    <property type="nucleotide sequence ID" value="NZ_FOKI01000001.1"/>
</dbReference>
<name>A0A1I0V544_9CLOT</name>
<proteinExistence type="predicted"/>
<keyword evidence="2" id="KW-1185">Reference proteome</keyword>
<organism evidence="1 2">
    <name type="scientific">Clostridium frigidicarnis</name>
    <dbReference type="NCBI Taxonomy" id="84698"/>
    <lineage>
        <taxon>Bacteria</taxon>
        <taxon>Bacillati</taxon>
        <taxon>Bacillota</taxon>
        <taxon>Clostridia</taxon>
        <taxon>Eubacteriales</taxon>
        <taxon>Clostridiaceae</taxon>
        <taxon>Clostridium</taxon>
    </lineage>
</organism>
<dbReference type="Pfam" id="PF14201">
    <property type="entry name" value="DUF4318"/>
    <property type="match status" value="1"/>
</dbReference>
<dbReference type="InterPro" id="IPR025467">
    <property type="entry name" value="DUF4318"/>
</dbReference>
<dbReference type="AlphaFoldDB" id="A0A1I0V544"/>
<evidence type="ECO:0008006" key="3">
    <source>
        <dbReference type="Google" id="ProtNLM"/>
    </source>
</evidence>
<dbReference type="Proteomes" id="UP000198619">
    <property type="component" value="Unassembled WGS sequence"/>
</dbReference>
<protein>
    <recommendedName>
        <fullName evidence="3">DUF4318 domain-containing protein</fullName>
    </recommendedName>
</protein>